<dbReference type="AlphaFoldDB" id="A0AAD0UX35"/>
<dbReference type="PANTHER" id="PTHR34848">
    <property type="match status" value="1"/>
</dbReference>
<comment type="pathway">
    <text evidence="6">Cofactor biosynthesis; adenosylcobalamin biosynthesis; adenosylcobalamin from cob(II)yrinate a,c-diamide: step 5/7.</text>
</comment>
<evidence type="ECO:0000256" key="6">
    <source>
        <dbReference type="ARBA" id="ARBA00005159"/>
    </source>
</evidence>
<keyword evidence="11 20" id="KW-0808">Transferase</keyword>
<dbReference type="InterPro" id="IPR003203">
    <property type="entry name" value="CobU/CobP"/>
</dbReference>
<evidence type="ECO:0000256" key="18">
    <source>
        <dbReference type="PIRSR" id="PIRSR006135-1"/>
    </source>
</evidence>
<comment type="catalytic activity">
    <reaction evidence="1">
        <text>adenosylcob(III)inamide + ATP = adenosylcob(III)inamide phosphate + ADP + H(+)</text>
        <dbReference type="Rhea" id="RHEA:15769"/>
        <dbReference type="ChEBI" id="CHEBI:2480"/>
        <dbReference type="ChEBI" id="CHEBI:15378"/>
        <dbReference type="ChEBI" id="CHEBI:30616"/>
        <dbReference type="ChEBI" id="CHEBI:58502"/>
        <dbReference type="ChEBI" id="CHEBI:456216"/>
        <dbReference type="EC" id="2.7.1.156"/>
    </reaction>
</comment>
<keyword evidence="12 19" id="KW-0547">Nucleotide-binding</keyword>
<dbReference type="PIRSF" id="PIRSF006135">
    <property type="entry name" value="CobU"/>
    <property type="match status" value="1"/>
</dbReference>
<keyword evidence="13 20" id="KW-0418">Kinase</keyword>
<gene>
    <name evidence="20" type="ORF">EFP84_20190</name>
</gene>
<evidence type="ECO:0000256" key="4">
    <source>
        <dbReference type="ARBA" id="ARBA00003889"/>
    </source>
</evidence>
<dbReference type="Proteomes" id="UP000276407">
    <property type="component" value="Chromosome 2"/>
</dbReference>
<organism evidence="20 21">
    <name type="scientific">Leptospira kmetyi</name>
    <dbReference type="NCBI Taxonomy" id="408139"/>
    <lineage>
        <taxon>Bacteria</taxon>
        <taxon>Pseudomonadati</taxon>
        <taxon>Spirochaetota</taxon>
        <taxon>Spirochaetia</taxon>
        <taxon>Leptospirales</taxon>
        <taxon>Leptospiraceae</taxon>
        <taxon>Leptospira</taxon>
    </lineage>
</organism>
<dbReference type="InterPro" id="IPR027417">
    <property type="entry name" value="P-loop_NTPase"/>
</dbReference>
<sequence>MADIILVTGGCRSGKSKFALNLAEESEGKKIFVATCPNLDEEMNQRILKHKEERNGLSWKTIEEEFDLLQVLNSECVGDRSVVLIDCLSLWVNNLLYRSSKEKTTCDESYIQNLCLSLIRSIQNSSLEKAIFVSSEVGLGLVPENKTGRIYRDLLGTCNQTIARNSSEVYFMVSGLPLKIKTKESNKIGAN</sequence>
<comment type="function">
    <text evidence="4">Catalyzes ATP-dependent phosphorylation of adenosylcobinamide and addition of GMP to adenosylcobinamide phosphate.</text>
</comment>
<dbReference type="PANTHER" id="PTHR34848:SF1">
    <property type="entry name" value="BIFUNCTIONAL ADENOSYLCOBALAMIN BIOSYNTHESIS PROTEIN COBU"/>
    <property type="match status" value="1"/>
</dbReference>
<dbReference type="KEGG" id="lkm:EFP84_20190"/>
<evidence type="ECO:0000256" key="2">
    <source>
        <dbReference type="ARBA" id="ARBA00000711"/>
    </source>
</evidence>
<evidence type="ECO:0000256" key="3">
    <source>
        <dbReference type="ARBA" id="ARBA00001522"/>
    </source>
</evidence>
<evidence type="ECO:0000256" key="14">
    <source>
        <dbReference type="ARBA" id="ARBA00022840"/>
    </source>
</evidence>
<comment type="similarity">
    <text evidence="7">Belongs to the CobU/CobP family.</text>
</comment>
<evidence type="ECO:0000256" key="7">
    <source>
        <dbReference type="ARBA" id="ARBA00007490"/>
    </source>
</evidence>
<feature type="binding site" evidence="19">
    <location>
        <begin position="51"/>
        <end position="54"/>
    </location>
    <ligand>
        <name>GTP</name>
        <dbReference type="ChEBI" id="CHEBI:37565"/>
    </ligand>
</feature>
<evidence type="ECO:0000256" key="11">
    <source>
        <dbReference type="ARBA" id="ARBA00022679"/>
    </source>
</evidence>
<evidence type="ECO:0000256" key="13">
    <source>
        <dbReference type="ARBA" id="ARBA00022777"/>
    </source>
</evidence>
<reference evidence="20 21" key="1">
    <citation type="submission" date="2018-11" db="EMBL/GenBank/DDBJ databases">
        <title>Complete genome sequence of Leptospira kmetyi isolate LS 001/16 from soil sample associated with a leptospirosis patient in Kelantan.</title>
        <authorList>
            <person name="Muhammad Yusoff F."/>
            <person name="Muhammad Yusoff S."/>
            <person name="Ahmad M.N."/>
            <person name="Yusof N.Y."/>
            <person name="Aziah I."/>
        </authorList>
    </citation>
    <scope>NUCLEOTIDE SEQUENCE [LARGE SCALE GENOMIC DNA]</scope>
    <source>
        <strain evidence="20 21">LS 001/16</strain>
    </source>
</reference>
<keyword evidence="14" id="KW-0067">ATP-binding</keyword>
<evidence type="ECO:0000256" key="15">
    <source>
        <dbReference type="ARBA" id="ARBA00023134"/>
    </source>
</evidence>
<evidence type="ECO:0000256" key="19">
    <source>
        <dbReference type="PIRSR" id="PIRSR006135-2"/>
    </source>
</evidence>
<dbReference type="RefSeq" id="WP_123180560.1">
    <property type="nucleotide sequence ID" value="NZ_CP033615.1"/>
</dbReference>
<evidence type="ECO:0000256" key="9">
    <source>
        <dbReference type="ARBA" id="ARBA00012523"/>
    </source>
</evidence>
<dbReference type="Gene3D" id="3.40.50.300">
    <property type="entry name" value="P-loop containing nucleotide triphosphate hydrolases"/>
    <property type="match status" value="1"/>
</dbReference>
<protein>
    <recommendedName>
        <fullName evidence="16">Adenosylcobinamide kinase</fullName>
        <ecNumber evidence="8">2.7.1.156</ecNumber>
        <ecNumber evidence="9">2.7.7.62</ecNumber>
    </recommendedName>
    <alternativeName>
        <fullName evidence="17">Adenosylcobinamide-phosphate guanylyltransferase</fullName>
    </alternativeName>
</protein>
<dbReference type="CDD" id="cd00544">
    <property type="entry name" value="CobU"/>
    <property type="match status" value="1"/>
</dbReference>
<evidence type="ECO:0000256" key="1">
    <source>
        <dbReference type="ARBA" id="ARBA00000312"/>
    </source>
</evidence>
<name>A0AAD0UX35_9LEPT</name>
<comment type="catalytic activity">
    <reaction evidence="2">
        <text>adenosylcob(III)inamide phosphate + GTP + H(+) = adenosylcob(III)inamide-GDP + diphosphate</text>
        <dbReference type="Rhea" id="RHEA:22712"/>
        <dbReference type="ChEBI" id="CHEBI:15378"/>
        <dbReference type="ChEBI" id="CHEBI:33019"/>
        <dbReference type="ChEBI" id="CHEBI:37565"/>
        <dbReference type="ChEBI" id="CHEBI:58502"/>
        <dbReference type="ChEBI" id="CHEBI:60487"/>
        <dbReference type="EC" id="2.7.7.62"/>
    </reaction>
</comment>
<dbReference type="GO" id="GO:0005524">
    <property type="term" value="F:ATP binding"/>
    <property type="evidence" value="ECO:0007669"/>
    <property type="project" value="UniProtKB-KW"/>
</dbReference>
<evidence type="ECO:0000256" key="12">
    <source>
        <dbReference type="ARBA" id="ARBA00022741"/>
    </source>
</evidence>
<dbReference type="EMBL" id="CP033615">
    <property type="protein sequence ID" value="AYV57943.1"/>
    <property type="molecule type" value="Genomic_DNA"/>
</dbReference>
<dbReference type="EC" id="2.7.1.156" evidence="8"/>
<keyword evidence="20" id="KW-0548">Nucleotidyltransferase</keyword>
<feature type="binding site" evidence="19">
    <location>
        <position position="86"/>
    </location>
    <ligand>
        <name>GTP</name>
        <dbReference type="ChEBI" id="CHEBI:37565"/>
    </ligand>
</feature>
<dbReference type="EC" id="2.7.7.62" evidence="9"/>
<evidence type="ECO:0000256" key="8">
    <source>
        <dbReference type="ARBA" id="ARBA00012016"/>
    </source>
</evidence>
<dbReference type="GO" id="GO:0005525">
    <property type="term" value="F:GTP binding"/>
    <property type="evidence" value="ECO:0007669"/>
    <property type="project" value="UniProtKB-KW"/>
</dbReference>
<proteinExistence type="inferred from homology"/>
<dbReference type="NCBIfam" id="NF004469">
    <property type="entry name" value="PRK05800.1"/>
    <property type="match status" value="1"/>
</dbReference>
<feature type="binding site" evidence="19">
    <location>
        <begin position="9"/>
        <end position="16"/>
    </location>
    <ligand>
        <name>GTP</name>
        <dbReference type="ChEBI" id="CHEBI:37565"/>
    </ligand>
</feature>
<feature type="binding site" evidence="19">
    <location>
        <position position="63"/>
    </location>
    <ligand>
        <name>GTP</name>
        <dbReference type="ChEBI" id="CHEBI:37565"/>
    </ligand>
</feature>
<accession>A0AAD0UX35</accession>
<comment type="pathway">
    <text evidence="5">Cofactor biosynthesis; adenosylcobalamin biosynthesis; adenosylcobalamin from cob(II)yrinate a,c-diamide: step 6/7.</text>
</comment>
<evidence type="ECO:0000256" key="10">
    <source>
        <dbReference type="ARBA" id="ARBA00022573"/>
    </source>
</evidence>
<evidence type="ECO:0000313" key="20">
    <source>
        <dbReference type="EMBL" id="AYV57943.1"/>
    </source>
</evidence>
<evidence type="ECO:0000256" key="5">
    <source>
        <dbReference type="ARBA" id="ARBA00004692"/>
    </source>
</evidence>
<keyword evidence="15 19" id="KW-0342">GTP-binding</keyword>
<comment type="catalytic activity">
    <reaction evidence="3">
        <text>adenosylcob(III)inamide + GTP = adenosylcob(III)inamide phosphate + GDP + H(+)</text>
        <dbReference type="Rhea" id="RHEA:15765"/>
        <dbReference type="ChEBI" id="CHEBI:2480"/>
        <dbReference type="ChEBI" id="CHEBI:15378"/>
        <dbReference type="ChEBI" id="CHEBI:37565"/>
        <dbReference type="ChEBI" id="CHEBI:58189"/>
        <dbReference type="ChEBI" id="CHEBI:58502"/>
        <dbReference type="EC" id="2.7.1.156"/>
    </reaction>
</comment>
<dbReference type="SUPFAM" id="SSF52540">
    <property type="entry name" value="P-loop containing nucleoside triphosphate hydrolases"/>
    <property type="match status" value="1"/>
</dbReference>
<evidence type="ECO:0000256" key="17">
    <source>
        <dbReference type="ARBA" id="ARBA00030571"/>
    </source>
</evidence>
<evidence type="ECO:0000313" key="21">
    <source>
        <dbReference type="Proteomes" id="UP000276407"/>
    </source>
</evidence>
<dbReference type="GO" id="GO:0009236">
    <property type="term" value="P:cobalamin biosynthetic process"/>
    <property type="evidence" value="ECO:0007669"/>
    <property type="project" value="UniProtKB-KW"/>
</dbReference>
<keyword evidence="10" id="KW-0169">Cobalamin biosynthesis</keyword>
<dbReference type="GO" id="GO:0008820">
    <property type="term" value="F:cobinamide phosphate guanylyltransferase activity"/>
    <property type="evidence" value="ECO:0007669"/>
    <property type="project" value="UniProtKB-EC"/>
</dbReference>
<dbReference type="Pfam" id="PF02283">
    <property type="entry name" value="CobU"/>
    <property type="match status" value="1"/>
</dbReference>
<evidence type="ECO:0000256" key="16">
    <source>
        <dbReference type="ARBA" id="ARBA00029570"/>
    </source>
</evidence>
<feature type="active site" description="GMP-histidine intermediate" evidence="18">
    <location>
        <position position="50"/>
    </location>
</feature>
<dbReference type="GO" id="GO:0043752">
    <property type="term" value="F:adenosylcobinamide kinase activity"/>
    <property type="evidence" value="ECO:0007669"/>
    <property type="project" value="UniProtKB-EC"/>
</dbReference>